<dbReference type="Proteomes" id="UP001247805">
    <property type="component" value="Unassembled WGS sequence"/>
</dbReference>
<sequence>MKNNEDSNGNVFQRKVVSSLLCMQPELTGLISPIKYEHHV</sequence>
<dbReference type="RefSeq" id="WP_316027304.1">
    <property type="nucleotide sequence ID" value="NZ_JAWDIO010000002.1"/>
</dbReference>
<organism evidence="1 2">
    <name type="scientific">Paraglaciecola aquimarina</name>
    <dbReference type="NCBI Taxonomy" id="1235557"/>
    <lineage>
        <taxon>Bacteria</taxon>
        <taxon>Pseudomonadati</taxon>
        <taxon>Pseudomonadota</taxon>
        <taxon>Gammaproteobacteria</taxon>
        <taxon>Alteromonadales</taxon>
        <taxon>Alteromonadaceae</taxon>
        <taxon>Paraglaciecola</taxon>
    </lineage>
</organism>
<proteinExistence type="predicted"/>
<accession>A0ABU3T0T0</accession>
<gene>
    <name evidence="1" type="ORF">RS130_19520</name>
</gene>
<comment type="caution">
    <text evidence="1">The sequence shown here is derived from an EMBL/GenBank/DDBJ whole genome shotgun (WGS) entry which is preliminary data.</text>
</comment>
<reference evidence="1 2" key="1">
    <citation type="submission" date="2023-10" db="EMBL/GenBank/DDBJ databases">
        <title>Glaciecola aquimarina strain GGW-M5 nov., isolated from a coastal seawater.</title>
        <authorList>
            <person name="Bayburt H."/>
            <person name="Kim J.M."/>
            <person name="Choi B.J."/>
            <person name="Jeon C.O."/>
        </authorList>
    </citation>
    <scope>NUCLEOTIDE SEQUENCE [LARGE SCALE GENOMIC DNA]</scope>
    <source>
        <strain evidence="1 2">KCTC 32108</strain>
    </source>
</reference>
<evidence type="ECO:0000313" key="2">
    <source>
        <dbReference type="Proteomes" id="UP001247805"/>
    </source>
</evidence>
<evidence type="ECO:0000313" key="1">
    <source>
        <dbReference type="EMBL" id="MDU0355782.1"/>
    </source>
</evidence>
<dbReference type="EMBL" id="JAWDIO010000002">
    <property type="protein sequence ID" value="MDU0355782.1"/>
    <property type="molecule type" value="Genomic_DNA"/>
</dbReference>
<name>A0ABU3T0T0_9ALTE</name>
<protein>
    <submittedName>
        <fullName evidence="1">Uncharacterized protein</fullName>
    </submittedName>
</protein>
<keyword evidence="2" id="KW-1185">Reference proteome</keyword>